<dbReference type="InterPro" id="IPR010982">
    <property type="entry name" value="Lambda_DNA-bd_dom_sf"/>
</dbReference>
<feature type="domain" description="MmyB-like transcription regulator ligand binding" evidence="2">
    <location>
        <begin position="127"/>
        <end position="268"/>
    </location>
</feature>
<evidence type="ECO:0000313" key="3">
    <source>
        <dbReference type="EMBL" id="MDT0382078.1"/>
    </source>
</evidence>
<dbReference type="RefSeq" id="WP_311675688.1">
    <property type="nucleotide sequence ID" value="NZ_JAVREQ010000030.1"/>
</dbReference>
<evidence type="ECO:0000313" key="4">
    <source>
        <dbReference type="Proteomes" id="UP001183414"/>
    </source>
</evidence>
<name>A0ABU2NYL9_9ACTN</name>
<protein>
    <submittedName>
        <fullName evidence="3">XRE family transcriptional regulator</fullName>
    </submittedName>
</protein>
<dbReference type="CDD" id="cd00093">
    <property type="entry name" value="HTH_XRE"/>
    <property type="match status" value="1"/>
</dbReference>
<sequence>MKRAGQPEKLQNLLRAARARVSPEQVGLTAPADPRGRHAEGLTQNDMDTLLAARPDTYARLERGKIQRPSRELLEGVGRALELTATEWRELWAYALGQEPPDVLDPHADTHIPQVWHRICGELASMAYIISGDWTLLGHNPAFTELFPGARPPSNVLRWMLLDDEARGRTLVDWETAWAPAVMSQLRIAHAARPYQHTLTRIVHEVMDDPVAGPLYRRDPRAEMHPDGDVRPLHHPRLGPGHAHIGAANLIAAAGARFMVVHFTPGPAAPALPAPAPS</sequence>
<organism evidence="3 4">
    <name type="scientific">Streptomyces hazeniae</name>
    <dbReference type="NCBI Taxonomy" id="3075538"/>
    <lineage>
        <taxon>Bacteria</taxon>
        <taxon>Bacillati</taxon>
        <taxon>Actinomycetota</taxon>
        <taxon>Actinomycetes</taxon>
        <taxon>Kitasatosporales</taxon>
        <taxon>Streptomycetaceae</taxon>
        <taxon>Streptomyces</taxon>
    </lineage>
</organism>
<accession>A0ABU2NYL9</accession>
<dbReference type="Proteomes" id="UP001183414">
    <property type="component" value="Unassembled WGS sequence"/>
</dbReference>
<proteinExistence type="predicted"/>
<dbReference type="EMBL" id="JAVREQ010000030">
    <property type="protein sequence ID" value="MDT0382078.1"/>
    <property type="molecule type" value="Genomic_DNA"/>
</dbReference>
<dbReference type="InterPro" id="IPR001387">
    <property type="entry name" value="Cro/C1-type_HTH"/>
</dbReference>
<dbReference type="Pfam" id="PF17765">
    <property type="entry name" value="MLTR_LBD"/>
    <property type="match status" value="1"/>
</dbReference>
<reference evidence="4" key="1">
    <citation type="submission" date="2023-07" db="EMBL/GenBank/DDBJ databases">
        <title>30 novel species of actinomycetes from the DSMZ collection.</title>
        <authorList>
            <person name="Nouioui I."/>
        </authorList>
    </citation>
    <scope>NUCLEOTIDE SEQUENCE [LARGE SCALE GENOMIC DNA]</scope>
    <source>
        <strain evidence="4">DSM 42041</strain>
    </source>
</reference>
<dbReference type="Gene3D" id="3.30.450.180">
    <property type="match status" value="1"/>
</dbReference>
<dbReference type="InterPro" id="IPR041413">
    <property type="entry name" value="MLTR_LBD"/>
</dbReference>
<comment type="caution">
    <text evidence="3">The sequence shown here is derived from an EMBL/GenBank/DDBJ whole genome shotgun (WGS) entry which is preliminary data.</text>
</comment>
<dbReference type="PANTHER" id="PTHR35010:SF2">
    <property type="entry name" value="BLL4672 PROTEIN"/>
    <property type="match status" value="1"/>
</dbReference>
<evidence type="ECO:0000256" key="1">
    <source>
        <dbReference type="SAM" id="MobiDB-lite"/>
    </source>
</evidence>
<keyword evidence="4" id="KW-1185">Reference proteome</keyword>
<dbReference type="Gene3D" id="1.10.260.40">
    <property type="entry name" value="lambda repressor-like DNA-binding domains"/>
    <property type="match status" value="1"/>
</dbReference>
<evidence type="ECO:0000259" key="2">
    <source>
        <dbReference type="Pfam" id="PF17765"/>
    </source>
</evidence>
<gene>
    <name evidence="3" type="ORF">RM572_25285</name>
</gene>
<feature type="region of interest" description="Disordered" evidence="1">
    <location>
        <begin position="21"/>
        <end position="43"/>
    </location>
</feature>
<dbReference type="PANTHER" id="PTHR35010">
    <property type="entry name" value="BLL4672 PROTEIN-RELATED"/>
    <property type="match status" value="1"/>
</dbReference>